<dbReference type="CDD" id="cd07033">
    <property type="entry name" value="TPP_PYR_DXS_TK_like"/>
    <property type="match status" value="1"/>
</dbReference>
<reference evidence="5 6" key="2">
    <citation type="submission" date="2018-09" db="EMBL/GenBank/DDBJ databases">
        <title>Genome of Sphaerochaeta halotolerans strain 4-11.</title>
        <authorList>
            <person name="Nazina T.N."/>
            <person name="Sokolova D.S."/>
        </authorList>
    </citation>
    <scope>NUCLEOTIDE SEQUENCE [LARGE SCALE GENOMIC DNA]</scope>
    <source>
        <strain evidence="5 6">4-11</strain>
    </source>
</reference>
<dbReference type="InterPro" id="IPR051157">
    <property type="entry name" value="PDH/Transketolase"/>
</dbReference>
<evidence type="ECO:0000313" key="5">
    <source>
        <dbReference type="EMBL" id="RFU95787.1"/>
    </source>
</evidence>
<feature type="domain" description="Transketolase-like pyrimidine-binding" evidence="4">
    <location>
        <begin position="4"/>
        <end position="170"/>
    </location>
</feature>
<dbReference type="InterPro" id="IPR033248">
    <property type="entry name" value="Transketolase_C"/>
</dbReference>
<dbReference type="Proteomes" id="UP000264002">
    <property type="component" value="Unassembled WGS sequence"/>
</dbReference>
<reference evidence="6" key="1">
    <citation type="submission" date="2018-08" db="EMBL/GenBank/DDBJ databases">
        <authorList>
            <person name="Grouzdev D.S."/>
            <person name="Krutkina M.S."/>
        </authorList>
    </citation>
    <scope>NUCLEOTIDE SEQUENCE [LARGE SCALE GENOMIC DNA]</scope>
    <source>
        <strain evidence="6">4-11</strain>
    </source>
</reference>
<dbReference type="PANTHER" id="PTHR43825">
    <property type="entry name" value="PYRUVATE DEHYDROGENASE E1 COMPONENT"/>
    <property type="match status" value="1"/>
</dbReference>
<evidence type="ECO:0000256" key="1">
    <source>
        <dbReference type="ARBA" id="ARBA00001964"/>
    </source>
</evidence>
<name>A0A372MJ13_9SPIR</name>
<keyword evidence="6" id="KW-1185">Reference proteome</keyword>
<dbReference type="PANTHER" id="PTHR43825:SF1">
    <property type="entry name" value="TRANSKETOLASE-LIKE PYRIMIDINE-BINDING DOMAIN-CONTAINING PROTEIN"/>
    <property type="match status" value="1"/>
</dbReference>
<gene>
    <name evidence="5" type="ORF">DYP60_01920</name>
</gene>
<dbReference type="SMART" id="SM00861">
    <property type="entry name" value="Transket_pyr"/>
    <property type="match status" value="1"/>
</dbReference>
<dbReference type="InterPro" id="IPR029061">
    <property type="entry name" value="THDP-binding"/>
</dbReference>
<dbReference type="InterPro" id="IPR005475">
    <property type="entry name" value="Transketolase-like_Pyr-bd"/>
</dbReference>
<dbReference type="SUPFAM" id="SSF52922">
    <property type="entry name" value="TK C-terminal domain-like"/>
    <property type="match status" value="1"/>
</dbReference>
<dbReference type="AlphaFoldDB" id="A0A372MJ13"/>
<sequence>METKEMRGVYCDTLLGLAHSDERIMVLEADLMKASGTIPFKQQFPERAVDVGVAEANMVGLAAGLSAAGKIPFAATFGCFASRRVFDQFFISANYAKLNVKLVGTDPGISAAFNGGTHMPFEDIGLMRMIPNLTILEPSDPVSLKALVQECAKLYGCTYMRLHRKAIQPLYAEDEVFTLGKGKVLKDGTDVTIIALGAILVPEAIKAAALLEEQGISAAVIDMHTVKPLDEDLVLSYAKKTGAVVTAENHQIAGGLGAAVANLLSTHYPTPMEMVGIHDEFGQVGTQAWLQTYYKLTAEEIVRKVLSIRSKS</sequence>
<protein>
    <submittedName>
        <fullName evidence="5">Transketolase family protein</fullName>
    </submittedName>
</protein>
<accession>A0A372MJ13</accession>
<evidence type="ECO:0000313" key="6">
    <source>
        <dbReference type="Proteomes" id="UP000264002"/>
    </source>
</evidence>
<comment type="similarity">
    <text evidence="2">Belongs to the transketolase family.</text>
</comment>
<comment type="caution">
    <text evidence="5">The sequence shown here is derived from an EMBL/GenBank/DDBJ whole genome shotgun (WGS) entry which is preliminary data.</text>
</comment>
<organism evidence="5 6">
    <name type="scientific">Sphaerochaeta halotolerans</name>
    <dbReference type="NCBI Taxonomy" id="2293840"/>
    <lineage>
        <taxon>Bacteria</taxon>
        <taxon>Pseudomonadati</taxon>
        <taxon>Spirochaetota</taxon>
        <taxon>Spirochaetia</taxon>
        <taxon>Spirochaetales</taxon>
        <taxon>Sphaerochaetaceae</taxon>
        <taxon>Sphaerochaeta</taxon>
    </lineage>
</organism>
<dbReference type="Pfam" id="PF02780">
    <property type="entry name" value="Transketolase_C"/>
    <property type="match status" value="1"/>
</dbReference>
<dbReference type="InterPro" id="IPR009014">
    <property type="entry name" value="Transketo_C/PFOR_II"/>
</dbReference>
<proteinExistence type="inferred from homology"/>
<dbReference type="RefSeq" id="WP_117329184.1">
    <property type="nucleotide sequence ID" value="NZ_QUWK01000002.1"/>
</dbReference>
<dbReference type="FunFam" id="3.40.50.970:FF:000129">
    <property type="entry name" value="Transketolase"/>
    <property type="match status" value="1"/>
</dbReference>
<dbReference type="Gene3D" id="3.40.50.920">
    <property type="match status" value="1"/>
</dbReference>
<keyword evidence="3" id="KW-0786">Thiamine pyrophosphate</keyword>
<evidence type="ECO:0000259" key="4">
    <source>
        <dbReference type="SMART" id="SM00861"/>
    </source>
</evidence>
<evidence type="ECO:0000256" key="3">
    <source>
        <dbReference type="ARBA" id="ARBA00023052"/>
    </source>
</evidence>
<evidence type="ECO:0000256" key="2">
    <source>
        <dbReference type="ARBA" id="ARBA00007131"/>
    </source>
</evidence>
<comment type="cofactor">
    <cofactor evidence="1">
        <name>thiamine diphosphate</name>
        <dbReference type="ChEBI" id="CHEBI:58937"/>
    </cofactor>
</comment>
<dbReference type="Gene3D" id="3.40.50.970">
    <property type="match status" value="1"/>
</dbReference>
<dbReference type="SUPFAM" id="SSF52518">
    <property type="entry name" value="Thiamin diphosphate-binding fold (THDP-binding)"/>
    <property type="match status" value="1"/>
</dbReference>
<dbReference type="EMBL" id="QUWK01000002">
    <property type="protein sequence ID" value="RFU95787.1"/>
    <property type="molecule type" value="Genomic_DNA"/>
</dbReference>
<dbReference type="Pfam" id="PF02779">
    <property type="entry name" value="Transket_pyr"/>
    <property type="match status" value="1"/>
</dbReference>